<dbReference type="InterPro" id="IPR015421">
    <property type="entry name" value="PyrdxlP-dep_Trfase_major"/>
</dbReference>
<comment type="similarity">
    <text evidence="3 12">Belongs to the class-I pyridoxal-phosphate-dependent aminotransferase family.</text>
</comment>
<keyword evidence="9" id="KW-0828">Tyrosine catabolism</keyword>
<evidence type="ECO:0000313" key="16">
    <source>
        <dbReference type="EMBL" id="KNC26883.1"/>
    </source>
</evidence>
<evidence type="ECO:0000256" key="10">
    <source>
        <dbReference type="ARBA" id="ARBA00022898"/>
    </source>
</evidence>
<dbReference type="NCBIfam" id="TIGR01264">
    <property type="entry name" value="tyr_amTase_E"/>
    <property type="match status" value="1"/>
</dbReference>
<dbReference type="PANTHER" id="PTHR45744:SF2">
    <property type="entry name" value="TYROSINE AMINOTRANSFERASE"/>
    <property type="match status" value="1"/>
</dbReference>
<dbReference type="SUPFAM" id="SSF53383">
    <property type="entry name" value="PLP-dependent transferases"/>
    <property type="match status" value="1"/>
</dbReference>
<evidence type="ECO:0000256" key="13">
    <source>
        <dbReference type="PIRSR" id="PIRSR000517-1"/>
    </source>
</evidence>
<feature type="region of interest" description="Disordered" evidence="14">
    <location>
        <begin position="1"/>
        <end position="25"/>
    </location>
</feature>
<dbReference type="GO" id="GO:0006572">
    <property type="term" value="P:L-tyrosine catabolic process"/>
    <property type="evidence" value="ECO:0007669"/>
    <property type="project" value="UniProtKB-KW"/>
</dbReference>
<keyword evidence="10 12" id="KW-0663">Pyridoxal phosphate</keyword>
<proteinExistence type="inferred from homology"/>
<dbReference type="InterPro" id="IPR005958">
    <property type="entry name" value="TyrNic_aminoTrfase"/>
</dbReference>
<comment type="subunit">
    <text evidence="4 12">Homodimer.</text>
</comment>
<dbReference type="OMA" id="CALDLCI"/>
<evidence type="ECO:0000256" key="9">
    <source>
        <dbReference type="ARBA" id="ARBA00022878"/>
    </source>
</evidence>
<evidence type="ECO:0000256" key="3">
    <source>
        <dbReference type="ARBA" id="ARBA00007441"/>
    </source>
</evidence>
<dbReference type="GO" id="GO:0030170">
    <property type="term" value="F:pyridoxal phosphate binding"/>
    <property type="evidence" value="ECO:0007669"/>
    <property type="project" value="InterPro"/>
</dbReference>
<name>A0A0L0C3I2_LUCCU</name>
<dbReference type="NCBIfam" id="TIGR01265">
    <property type="entry name" value="tyr_nico_aTase"/>
    <property type="match status" value="1"/>
</dbReference>
<dbReference type="InterPro" id="IPR015424">
    <property type="entry name" value="PyrdxlP-dep_Trfase"/>
</dbReference>
<comment type="catalytic activity">
    <reaction evidence="11 12">
        <text>L-tyrosine + 2-oxoglutarate = 3-(4-hydroxyphenyl)pyruvate + L-glutamate</text>
        <dbReference type="Rhea" id="RHEA:15093"/>
        <dbReference type="ChEBI" id="CHEBI:16810"/>
        <dbReference type="ChEBI" id="CHEBI:29985"/>
        <dbReference type="ChEBI" id="CHEBI:36242"/>
        <dbReference type="ChEBI" id="CHEBI:58315"/>
        <dbReference type="EC" id="2.6.1.5"/>
    </reaction>
</comment>
<comment type="pathway">
    <text evidence="2 12">Amino-acid degradation; L-phenylalanine degradation; acetoacetate and fumarate from L-phenylalanine: step 2/6.</text>
</comment>
<evidence type="ECO:0000259" key="15">
    <source>
        <dbReference type="Pfam" id="PF00155"/>
    </source>
</evidence>
<dbReference type="EMBL" id="JRES01000948">
    <property type="protein sequence ID" value="KNC26883.1"/>
    <property type="molecule type" value="Genomic_DNA"/>
</dbReference>
<dbReference type="Gene3D" id="3.40.640.10">
    <property type="entry name" value="Type I PLP-dependent aspartate aminotransferase-like (Major domain)"/>
    <property type="match status" value="1"/>
</dbReference>
<evidence type="ECO:0000256" key="11">
    <source>
        <dbReference type="ARBA" id="ARBA00047798"/>
    </source>
</evidence>
<evidence type="ECO:0000256" key="8">
    <source>
        <dbReference type="ARBA" id="ARBA00022679"/>
    </source>
</evidence>
<accession>A0A0L0C3I2</accession>
<evidence type="ECO:0000256" key="6">
    <source>
        <dbReference type="ARBA" id="ARBA00015959"/>
    </source>
</evidence>
<feature type="domain" description="Aminotransferase class I/classII large" evidence="15">
    <location>
        <begin position="61"/>
        <end position="422"/>
    </location>
</feature>
<protein>
    <recommendedName>
        <fullName evidence="6 12">Tyrosine aminotransferase</fullName>
        <shortName evidence="12">TAT</shortName>
        <ecNumber evidence="5 12">2.6.1.5</ecNumber>
    </recommendedName>
</protein>
<dbReference type="InterPro" id="IPR004839">
    <property type="entry name" value="Aminotransferase_I/II_large"/>
</dbReference>
<feature type="compositionally biased region" description="Low complexity" evidence="14">
    <location>
        <begin position="8"/>
        <end position="21"/>
    </location>
</feature>
<comment type="function">
    <text evidence="12">Transaminase involved in tyrosine breakdown. Converts tyrosine to p-hydroxyphenylpyruvate.</text>
</comment>
<sequence>MLTTGLENSIITSSSTSSTNSAALKGRTSWNIKSSTLAKNTLNRIRFVVESLKIKPNPNKPMIPLSIGDPTTFGNLRASDETMKALLASIESGKYNGYAHTQGHESARKAIAKYSAHQSSEEIHPDNVILTSGCSAALEYCILALAETGQNILIPRPGFCLYQTLTEGLGIEVRYYDLLPEKQWQADLKQLESLIDENTAALLINNPSNPCGSVFSKEHLEDLLAICEKYYLPIIADEIYEHFVFPGSKHIAVSSLSKNVPVLSCGGLTKRFLVPGWRTGWIIIHDREDRMAEGIKGLKNMCGRILGSNTLIQGAIPDILEKTPQSYFDGVIDILSENAKLAFNMLKQVRGLNPVMPNGAMYMMVGINIEQFPEFKDDTHFVQELVNEQSVFCLPGSCFEFPNYMRIVLTVPREMIEEACSRMAEFCEAHYKVDNSIIENNLLDDIQY</sequence>
<dbReference type="PRINTS" id="PR00753">
    <property type="entry name" value="ACCSYNTHASE"/>
</dbReference>
<dbReference type="Gene3D" id="3.90.1150.10">
    <property type="entry name" value="Aspartate Aminotransferase, domain 1"/>
    <property type="match status" value="1"/>
</dbReference>
<dbReference type="CDD" id="cd00609">
    <property type="entry name" value="AAT_like"/>
    <property type="match status" value="1"/>
</dbReference>
<keyword evidence="17" id="KW-1185">Reference proteome</keyword>
<dbReference type="EC" id="2.6.1.5" evidence="5 12"/>
<dbReference type="GO" id="GO:0006559">
    <property type="term" value="P:L-phenylalanine catabolic process"/>
    <property type="evidence" value="ECO:0007669"/>
    <property type="project" value="UniProtKB-UniRule"/>
</dbReference>
<dbReference type="UniPathway" id="UPA00139">
    <property type="reaction ID" value="UER00338"/>
</dbReference>
<keyword evidence="8" id="KW-0808">Transferase</keyword>
<dbReference type="FunFam" id="3.40.640.10:FF:000048">
    <property type="entry name" value="tyrosine aminotransferase"/>
    <property type="match status" value="1"/>
</dbReference>
<dbReference type="STRING" id="7375.A0A0L0C3I2"/>
<evidence type="ECO:0000256" key="14">
    <source>
        <dbReference type="SAM" id="MobiDB-lite"/>
    </source>
</evidence>
<evidence type="ECO:0000256" key="2">
    <source>
        <dbReference type="ARBA" id="ARBA00005203"/>
    </source>
</evidence>
<dbReference type="InterPro" id="IPR015422">
    <property type="entry name" value="PyrdxlP-dep_Trfase_small"/>
</dbReference>
<evidence type="ECO:0000256" key="4">
    <source>
        <dbReference type="ARBA" id="ARBA00011738"/>
    </source>
</evidence>
<dbReference type="InterPro" id="IPR005957">
    <property type="entry name" value="Tyrosine_aminoTrfase"/>
</dbReference>
<feature type="modified residue" description="N6-(pyridoxal phosphate)lysine" evidence="13">
    <location>
        <position position="270"/>
    </location>
</feature>
<dbReference type="Pfam" id="PF00155">
    <property type="entry name" value="Aminotran_1_2"/>
    <property type="match status" value="1"/>
</dbReference>
<dbReference type="Proteomes" id="UP000037069">
    <property type="component" value="Unassembled WGS sequence"/>
</dbReference>
<evidence type="ECO:0000313" key="17">
    <source>
        <dbReference type="Proteomes" id="UP000037069"/>
    </source>
</evidence>
<evidence type="ECO:0000256" key="7">
    <source>
        <dbReference type="ARBA" id="ARBA00022576"/>
    </source>
</evidence>
<evidence type="ECO:0000256" key="12">
    <source>
        <dbReference type="PIRNR" id="PIRNR000517"/>
    </source>
</evidence>
<gene>
    <name evidence="16" type="ORF">FF38_10920</name>
</gene>
<evidence type="ECO:0000256" key="1">
    <source>
        <dbReference type="ARBA" id="ARBA00001933"/>
    </source>
</evidence>
<comment type="caution">
    <text evidence="16">The sequence shown here is derived from an EMBL/GenBank/DDBJ whole genome shotgun (WGS) entry which is preliminary data.</text>
</comment>
<dbReference type="PANTHER" id="PTHR45744">
    <property type="entry name" value="TYROSINE AMINOTRANSFERASE"/>
    <property type="match status" value="1"/>
</dbReference>
<dbReference type="GO" id="GO:0004838">
    <property type="term" value="F:L-tyrosine-2-oxoglutarate transaminase activity"/>
    <property type="evidence" value="ECO:0007669"/>
    <property type="project" value="UniProtKB-UniRule"/>
</dbReference>
<comment type="cofactor">
    <cofactor evidence="1 12 13">
        <name>pyridoxal 5'-phosphate</name>
        <dbReference type="ChEBI" id="CHEBI:597326"/>
    </cofactor>
</comment>
<evidence type="ECO:0000256" key="5">
    <source>
        <dbReference type="ARBA" id="ARBA00012749"/>
    </source>
</evidence>
<dbReference type="PIRSF" id="PIRSF000517">
    <property type="entry name" value="Tyr_transaminase"/>
    <property type="match status" value="1"/>
</dbReference>
<reference evidence="16 17" key="1">
    <citation type="journal article" date="2015" name="Nat. Commun.">
        <title>Lucilia cuprina genome unlocks parasitic fly biology to underpin future interventions.</title>
        <authorList>
            <person name="Anstead C.A."/>
            <person name="Korhonen P.K."/>
            <person name="Young N.D."/>
            <person name="Hall R.S."/>
            <person name="Jex A.R."/>
            <person name="Murali S.C."/>
            <person name="Hughes D.S."/>
            <person name="Lee S.F."/>
            <person name="Perry T."/>
            <person name="Stroehlein A.J."/>
            <person name="Ansell B.R."/>
            <person name="Breugelmans B."/>
            <person name="Hofmann A."/>
            <person name="Qu J."/>
            <person name="Dugan S."/>
            <person name="Lee S.L."/>
            <person name="Chao H."/>
            <person name="Dinh H."/>
            <person name="Han Y."/>
            <person name="Doddapaneni H.V."/>
            <person name="Worley K.C."/>
            <person name="Muzny D.M."/>
            <person name="Ioannidis P."/>
            <person name="Waterhouse R.M."/>
            <person name="Zdobnov E.M."/>
            <person name="James P.J."/>
            <person name="Bagnall N.H."/>
            <person name="Kotze A.C."/>
            <person name="Gibbs R.A."/>
            <person name="Richards S."/>
            <person name="Batterham P."/>
            <person name="Gasser R.B."/>
        </authorList>
    </citation>
    <scope>NUCLEOTIDE SEQUENCE [LARGE SCALE GENOMIC DNA]</scope>
    <source>
        <strain evidence="16 17">LS</strain>
        <tissue evidence="16">Full body</tissue>
    </source>
</reference>
<dbReference type="OrthoDB" id="7042322at2759"/>
<dbReference type="AlphaFoldDB" id="A0A0L0C3I2"/>
<keyword evidence="7" id="KW-0032">Aminotransferase</keyword>
<organism evidence="16 17">
    <name type="scientific">Lucilia cuprina</name>
    <name type="common">Green bottle fly</name>
    <name type="synonym">Australian sheep blowfly</name>
    <dbReference type="NCBI Taxonomy" id="7375"/>
    <lineage>
        <taxon>Eukaryota</taxon>
        <taxon>Metazoa</taxon>
        <taxon>Ecdysozoa</taxon>
        <taxon>Arthropoda</taxon>
        <taxon>Hexapoda</taxon>
        <taxon>Insecta</taxon>
        <taxon>Pterygota</taxon>
        <taxon>Neoptera</taxon>
        <taxon>Endopterygota</taxon>
        <taxon>Diptera</taxon>
        <taxon>Brachycera</taxon>
        <taxon>Muscomorpha</taxon>
        <taxon>Oestroidea</taxon>
        <taxon>Calliphoridae</taxon>
        <taxon>Luciliinae</taxon>
        <taxon>Lucilia</taxon>
    </lineage>
</organism>